<dbReference type="EMBL" id="JACTAM010000020">
    <property type="protein sequence ID" value="KAI2652442.1"/>
    <property type="molecule type" value="Genomic_DNA"/>
</dbReference>
<evidence type="ECO:0000256" key="1">
    <source>
        <dbReference type="ARBA" id="ARBA00023125"/>
    </source>
</evidence>
<dbReference type="SUPFAM" id="SSF47823">
    <property type="entry name" value="lambda integrase-like, N-terminal domain"/>
    <property type="match status" value="1"/>
</dbReference>
<evidence type="ECO:0000313" key="3">
    <source>
        <dbReference type="Proteomes" id="UP000830375"/>
    </source>
</evidence>
<sequence length="353" mass="38101">MATPPPGSPGSPAQVDLESSHCQLFYVRGLRLRLSTSEPPCTDPVQDQGGRGEGSTGCALLAHPNLGMGTIWHPIWHPVEPPGVVPGRGAADLAGLPQAEDPQRCSIGVVLAFLQEGLEQRLSPSTLKVYVAAIAAYHDALDGRSLGKHHLVTRLLRGARRLNPPRPRLFPSWDLSVVLLGLQRAPFEPLSSVELKFLSLKTMLLTALASIKRVGDLQAVFVNEACLDFGPSDSHMILRPRPGYVPKVPTTPFRDQVVNLQALPLEEADLALALLCPVRALRIYVDRTRGTAEGECCLQTEVGPLGGRCHHLGVRVPSASLADICRAAGWATPNIFARFYNLHVEPVSSHVLT</sequence>
<protein>
    <submittedName>
        <fullName evidence="2">Protein translocase subunit SecA 2</fullName>
    </submittedName>
</protein>
<accession>A0ABQ8LP49</accession>
<name>A0ABQ8LP49_LABRO</name>
<dbReference type="PANTHER" id="PTHR35617:SF3">
    <property type="entry name" value="CORE-BINDING (CB) DOMAIN-CONTAINING PROTEIN"/>
    <property type="match status" value="1"/>
</dbReference>
<keyword evidence="1" id="KW-0238">DNA-binding</keyword>
<comment type="caution">
    <text evidence="2">The sequence shown here is derived from an EMBL/GenBank/DDBJ whole genome shotgun (WGS) entry which is preliminary data.</text>
</comment>
<evidence type="ECO:0000313" key="2">
    <source>
        <dbReference type="EMBL" id="KAI2652442.1"/>
    </source>
</evidence>
<dbReference type="PANTHER" id="PTHR35617">
    <property type="entry name" value="PHAGE_INTEGRASE DOMAIN-CONTAINING PROTEIN"/>
    <property type="match status" value="1"/>
</dbReference>
<keyword evidence="3" id="KW-1185">Reference proteome</keyword>
<organism evidence="2 3">
    <name type="scientific">Labeo rohita</name>
    <name type="common">Indian major carp</name>
    <name type="synonym">Cyprinus rohita</name>
    <dbReference type="NCBI Taxonomy" id="84645"/>
    <lineage>
        <taxon>Eukaryota</taxon>
        <taxon>Metazoa</taxon>
        <taxon>Chordata</taxon>
        <taxon>Craniata</taxon>
        <taxon>Vertebrata</taxon>
        <taxon>Euteleostomi</taxon>
        <taxon>Actinopterygii</taxon>
        <taxon>Neopterygii</taxon>
        <taxon>Teleostei</taxon>
        <taxon>Ostariophysi</taxon>
        <taxon>Cypriniformes</taxon>
        <taxon>Cyprinidae</taxon>
        <taxon>Labeoninae</taxon>
        <taxon>Labeonini</taxon>
        <taxon>Labeo</taxon>
    </lineage>
</organism>
<dbReference type="InterPro" id="IPR010998">
    <property type="entry name" value="Integrase_recombinase_N"/>
</dbReference>
<dbReference type="Proteomes" id="UP000830375">
    <property type="component" value="Unassembled WGS sequence"/>
</dbReference>
<gene>
    <name evidence="2" type="ORF">H4Q32_029206</name>
</gene>
<proteinExistence type="predicted"/>
<dbReference type="Gene3D" id="1.10.150.130">
    <property type="match status" value="1"/>
</dbReference>
<reference evidence="2 3" key="1">
    <citation type="submission" date="2022-01" db="EMBL/GenBank/DDBJ databases">
        <title>A high-quality chromosome-level genome assembly of rohu carp, Labeo rohita.</title>
        <authorList>
            <person name="Arick M.A. II"/>
            <person name="Hsu C.-Y."/>
            <person name="Magbanua Z."/>
            <person name="Pechanova O."/>
            <person name="Grover C."/>
            <person name="Miller E."/>
            <person name="Thrash A."/>
            <person name="Ezzel L."/>
            <person name="Alam S."/>
            <person name="Benzie J."/>
            <person name="Hamilton M."/>
            <person name="Karsi A."/>
            <person name="Lawrence M.L."/>
            <person name="Peterson D.G."/>
        </authorList>
    </citation>
    <scope>NUCLEOTIDE SEQUENCE [LARGE SCALE GENOMIC DNA]</scope>
    <source>
        <strain evidence="3">BAU-BD-2019</strain>
        <tissue evidence="2">Blood</tissue>
    </source>
</reference>